<sequence>MPPRQPRYDSLDVWRGVACLMVVAYHAAVYTHSDAFEEQLRAHGGSAAEYLLAAVGRFWFGVPVFFVVSGYCIAASADAARGKPGGVGRFFVRRVRRIYPPLWAATAIGVVLALVLARTAWPGQGAAERVPMADPAGLSPVQWLGNLTLIEEWRPALGGPEKDYFLGQIWTLCYEEQFYLVVGLLLLACPRWFFPAVWVVTGLVLLNVAGPERYQVHVPGLFTEGLWLSFAAGVAVYYRRNHADATAGVLYELLLLAATVAAVRFDPDPLGHGKTLAKWTWVAGAFAVLACRLSPHDAALSSARWAAPLRFCGRMCYSLYLVHPLVAVPVAWLFWRAGLTSPAVTVFVMLPAAVLASVPVGYAFCRLVEQRFAGAARPAEPARELLPTPAAA</sequence>
<gene>
    <name evidence="3" type="ORF">ETAA1_15790</name>
</gene>
<feature type="transmembrane region" description="Helical" evidence="1">
    <location>
        <begin position="216"/>
        <end position="238"/>
    </location>
</feature>
<feature type="transmembrane region" description="Helical" evidence="1">
    <location>
        <begin position="245"/>
        <end position="264"/>
    </location>
</feature>
<name>A0A517XQ61_9BACT</name>
<dbReference type="AlphaFoldDB" id="A0A517XQ61"/>
<feature type="domain" description="Acyltransferase 3" evidence="2">
    <location>
        <begin position="9"/>
        <end position="359"/>
    </location>
</feature>
<reference evidence="3 4" key="1">
    <citation type="submission" date="2019-02" db="EMBL/GenBank/DDBJ databases">
        <title>Deep-cultivation of Planctomycetes and their phenomic and genomic characterization uncovers novel biology.</title>
        <authorList>
            <person name="Wiegand S."/>
            <person name="Jogler M."/>
            <person name="Boedeker C."/>
            <person name="Pinto D."/>
            <person name="Vollmers J."/>
            <person name="Rivas-Marin E."/>
            <person name="Kohn T."/>
            <person name="Peeters S.H."/>
            <person name="Heuer A."/>
            <person name="Rast P."/>
            <person name="Oberbeckmann S."/>
            <person name="Bunk B."/>
            <person name="Jeske O."/>
            <person name="Meyerdierks A."/>
            <person name="Storesund J.E."/>
            <person name="Kallscheuer N."/>
            <person name="Luecker S."/>
            <person name="Lage O.M."/>
            <person name="Pohl T."/>
            <person name="Merkel B.J."/>
            <person name="Hornburger P."/>
            <person name="Mueller R.-W."/>
            <person name="Bruemmer F."/>
            <person name="Labrenz M."/>
            <person name="Spormann A.M."/>
            <person name="Op den Camp H."/>
            <person name="Overmann J."/>
            <person name="Amann R."/>
            <person name="Jetten M.S.M."/>
            <person name="Mascher T."/>
            <person name="Medema M.H."/>
            <person name="Devos D.P."/>
            <person name="Kaster A.-K."/>
            <person name="Ovreas L."/>
            <person name="Rohde M."/>
            <person name="Galperin M.Y."/>
            <person name="Jogler C."/>
        </authorList>
    </citation>
    <scope>NUCLEOTIDE SEQUENCE [LARGE SCALE GENOMIC DNA]</scope>
    <source>
        <strain evidence="3 4">ETA_A1</strain>
    </source>
</reference>
<keyword evidence="3" id="KW-0012">Acyltransferase</keyword>
<keyword evidence="1" id="KW-0472">Membrane</keyword>
<feature type="transmembrane region" description="Helical" evidence="1">
    <location>
        <begin position="12"/>
        <end position="30"/>
    </location>
</feature>
<keyword evidence="3" id="KW-0808">Transferase</keyword>
<keyword evidence="4" id="KW-1185">Reference proteome</keyword>
<accession>A0A517XQ61</accession>
<dbReference type="Proteomes" id="UP000319576">
    <property type="component" value="Chromosome"/>
</dbReference>
<dbReference type="RefSeq" id="WP_145235938.1">
    <property type="nucleotide sequence ID" value="NZ_CP036273.1"/>
</dbReference>
<dbReference type="PANTHER" id="PTHR23028:SF53">
    <property type="entry name" value="ACYL_TRANSF_3 DOMAIN-CONTAINING PROTEIN"/>
    <property type="match status" value="1"/>
</dbReference>
<protein>
    <submittedName>
        <fullName evidence="3">Acyltransferase family protein</fullName>
    </submittedName>
</protein>
<feature type="transmembrane region" description="Helical" evidence="1">
    <location>
        <begin position="276"/>
        <end position="294"/>
    </location>
</feature>
<feature type="transmembrane region" description="Helical" evidence="1">
    <location>
        <begin position="98"/>
        <end position="121"/>
    </location>
</feature>
<dbReference type="OrthoDB" id="9767863at2"/>
<evidence type="ECO:0000259" key="2">
    <source>
        <dbReference type="Pfam" id="PF01757"/>
    </source>
</evidence>
<proteinExistence type="predicted"/>
<feature type="transmembrane region" description="Helical" evidence="1">
    <location>
        <begin position="192"/>
        <end position="210"/>
    </location>
</feature>
<dbReference type="Pfam" id="PF01757">
    <property type="entry name" value="Acyl_transf_3"/>
    <property type="match status" value="1"/>
</dbReference>
<evidence type="ECO:0000256" key="1">
    <source>
        <dbReference type="SAM" id="Phobius"/>
    </source>
</evidence>
<feature type="transmembrane region" description="Helical" evidence="1">
    <location>
        <begin position="165"/>
        <end position="187"/>
    </location>
</feature>
<dbReference type="EMBL" id="CP036273">
    <property type="protein sequence ID" value="QDU19649.1"/>
    <property type="molecule type" value="Genomic_DNA"/>
</dbReference>
<feature type="transmembrane region" description="Helical" evidence="1">
    <location>
        <begin position="341"/>
        <end position="364"/>
    </location>
</feature>
<dbReference type="GO" id="GO:0016020">
    <property type="term" value="C:membrane"/>
    <property type="evidence" value="ECO:0007669"/>
    <property type="project" value="TreeGrafter"/>
</dbReference>
<keyword evidence="1" id="KW-0812">Transmembrane</keyword>
<evidence type="ECO:0000313" key="3">
    <source>
        <dbReference type="EMBL" id="QDU19649.1"/>
    </source>
</evidence>
<keyword evidence="1" id="KW-1133">Transmembrane helix</keyword>
<dbReference type="GO" id="GO:0000271">
    <property type="term" value="P:polysaccharide biosynthetic process"/>
    <property type="evidence" value="ECO:0007669"/>
    <property type="project" value="TreeGrafter"/>
</dbReference>
<organism evidence="3 4">
    <name type="scientific">Urbifossiella limnaea</name>
    <dbReference type="NCBI Taxonomy" id="2528023"/>
    <lineage>
        <taxon>Bacteria</taxon>
        <taxon>Pseudomonadati</taxon>
        <taxon>Planctomycetota</taxon>
        <taxon>Planctomycetia</taxon>
        <taxon>Gemmatales</taxon>
        <taxon>Gemmataceae</taxon>
        <taxon>Urbifossiella</taxon>
    </lineage>
</organism>
<dbReference type="InterPro" id="IPR050879">
    <property type="entry name" value="Acyltransferase_3"/>
</dbReference>
<dbReference type="KEGG" id="uli:ETAA1_15790"/>
<feature type="transmembrane region" description="Helical" evidence="1">
    <location>
        <begin position="315"/>
        <end position="335"/>
    </location>
</feature>
<evidence type="ECO:0000313" key="4">
    <source>
        <dbReference type="Proteomes" id="UP000319576"/>
    </source>
</evidence>
<dbReference type="GO" id="GO:0016747">
    <property type="term" value="F:acyltransferase activity, transferring groups other than amino-acyl groups"/>
    <property type="evidence" value="ECO:0007669"/>
    <property type="project" value="InterPro"/>
</dbReference>
<dbReference type="InterPro" id="IPR002656">
    <property type="entry name" value="Acyl_transf_3_dom"/>
</dbReference>
<feature type="transmembrane region" description="Helical" evidence="1">
    <location>
        <begin position="50"/>
        <end position="77"/>
    </location>
</feature>
<dbReference type="PANTHER" id="PTHR23028">
    <property type="entry name" value="ACETYLTRANSFERASE"/>
    <property type="match status" value="1"/>
</dbReference>